<proteinExistence type="predicted"/>
<evidence type="ECO:0000313" key="2">
    <source>
        <dbReference type="Proteomes" id="UP000675881"/>
    </source>
</evidence>
<dbReference type="AlphaFoldDB" id="A0A7R8CQ54"/>
<accession>A0A7R8CQ54</accession>
<dbReference type="EMBL" id="HG994593">
    <property type="protein sequence ID" value="CAF2854528.1"/>
    <property type="molecule type" value="Genomic_DNA"/>
</dbReference>
<gene>
    <name evidence="1" type="ORF">LSAA_5111</name>
</gene>
<name>A0A7R8CQ54_LEPSM</name>
<dbReference type="Proteomes" id="UP000675881">
    <property type="component" value="Chromosome 14"/>
</dbReference>
<sequence length="432" mass="49554">MSNFKNLLIHVGDGNAWEPFKISIPQTTQRIIHPGVATDTVDIYDGYMVSTNILRMWVFTNMNCGFGVIYCFTRSFFEVPRKFRVENIDFTMLSLDYSETERHAKPIVVTTSENLYIRIIFEKRGIWNHMTWDKLLSTTVVNKEEKKKVLNQDKKKPIWIGDFKMATTNDNSTFSKWWEACYHTAMVLIGSAILPHGSMILDPTMEEIPPGVDELHTAAKYVGDYVRDHEPDIIVLATPHGINLSDSIGIYASRIGTGSAEWNDHWKEFIVSVNFQDDFAFDIFNHLQKKRINSNLIKPFGDRPSPLGWSEVVPLFFLSEQRGTTGTRKRICPYDVLAMSYTIFLRELIIQWIRSGSRTILLERALTLALETFPCAMSIFGILQGILDRSAFGGDIFSRKAPTYFGMIVALFHADEKGWKVLPRPFHKDVRT</sequence>
<dbReference type="Gene3D" id="3.40.830.10">
    <property type="entry name" value="LigB-like"/>
    <property type="match status" value="2"/>
</dbReference>
<protein>
    <submittedName>
        <fullName evidence="1">(salmon louse) hypothetical protein</fullName>
    </submittedName>
</protein>
<evidence type="ECO:0000313" key="1">
    <source>
        <dbReference type="EMBL" id="CAF2854528.1"/>
    </source>
</evidence>
<organism evidence="1 2">
    <name type="scientific">Lepeophtheirus salmonis</name>
    <name type="common">Salmon louse</name>
    <name type="synonym">Caligus salmonis</name>
    <dbReference type="NCBI Taxonomy" id="72036"/>
    <lineage>
        <taxon>Eukaryota</taxon>
        <taxon>Metazoa</taxon>
        <taxon>Ecdysozoa</taxon>
        <taxon>Arthropoda</taxon>
        <taxon>Crustacea</taxon>
        <taxon>Multicrustacea</taxon>
        <taxon>Hexanauplia</taxon>
        <taxon>Copepoda</taxon>
        <taxon>Siphonostomatoida</taxon>
        <taxon>Caligidae</taxon>
        <taxon>Lepeophtheirus</taxon>
    </lineage>
</organism>
<reference evidence="1" key="1">
    <citation type="submission" date="2021-02" db="EMBL/GenBank/DDBJ databases">
        <authorList>
            <person name="Bekaert M."/>
        </authorList>
    </citation>
    <scope>NUCLEOTIDE SEQUENCE</scope>
    <source>
        <strain evidence="1">IoA-00</strain>
    </source>
</reference>
<dbReference type="OrthoDB" id="2132071at2759"/>
<keyword evidence="2" id="KW-1185">Reference proteome</keyword>